<dbReference type="EMBL" id="JACHHT010000001">
    <property type="protein sequence ID" value="MBB6520395.1"/>
    <property type="molecule type" value="Genomic_DNA"/>
</dbReference>
<accession>A0A7X0MUU7</accession>
<dbReference type="GO" id="GO:0047580">
    <property type="term" value="F:4-hydroxyproline epimerase activity"/>
    <property type="evidence" value="ECO:0007669"/>
    <property type="project" value="TreeGrafter"/>
</dbReference>
<name>A0A7X0MUU7_9GAMM</name>
<protein>
    <submittedName>
        <fullName evidence="2">Trans-L-3-hydroxyproline dehydratase</fullName>
        <ecNumber evidence="2">4.2.1.77</ecNumber>
    </submittedName>
</protein>
<dbReference type="RefSeq" id="WP_166851394.1">
    <property type="nucleotide sequence ID" value="NZ_JAAONY010000001.1"/>
</dbReference>
<reference evidence="2 3" key="1">
    <citation type="submission" date="2020-08" db="EMBL/GenBank/DDBJ databases">
        <title>Genomic Encyclopedia of Type Strains, Phase IV (KMG-IV): sequencing the most valuable type-strain genomes for metagenomic binning, comparative biology and taxonomic classification.</title>
        <authorList>
            <person name="Goeker M."/>
        </authorList>
    </citation>
    <scope>NUCLEOTIDE SEQUENCE [LARGE SCALE GENOMIC DNA]</scope>
    <source>
        <strain evidence="2 3">DSM 22368</strain>
    </source>
</reference>
<organism evidence="2 3">
    <name type="scientific">Pseudoteredinibacter isoporae</name>
    <dbReference type="NCBI Taxonomy" id="570281"/>
    <lineage>
        <taxon>Bacteria</taxon>
        <taxon>Pseudomonadati</taxon>
        <taxon>Pseudomonadota</taxon>
        <taxon>Gammaproteobacteria</taxon>
        <taxon>Cellvibrionales</taxon>
        <taxon>Cellvibrionaceae</taxon>
        <taxon>Pseudoteredinibacter</taxon>
    </lineage>
</organism>
<evidence type="ECO:0000256" key="1">
    <source>
        <dbReference type="ARBA" id="ARBA00007529"/>
    </source>
</evidence>
<dbReference type="PIRSF" id="PIRSF029792">
    <property type="entry name" value="Pro_racemase"/>
    <property type="match status" value="1"/>
</dbReference>
<dbReference type="InterPro" id="IPR008794">
    <property type="entry name" value="Pro_racemase_fam"/>
</dbReference>
<dbReference type="SUPFAM" id="SSF54506">
    <property type="entry name" value="Diaminopimelate epimerase-like"/>
    <property type="match status" value="1"/>
</dbReference>
<dbReference type="FunFam" id="3.10.310.10:FF:000003">
    <property type="entry name" value="Proline racemase"/>
    <property type="match status" value="1"/>
</dbReference>
<evidence type="ECO:0000313" key="3">
    <source>
        <dbReference type="Proteomes" id="UP000528457"/>
    </source>
</evidence>
<dbReference type="SFLD" id="SFLDS00028">
    <property type="entry name" value="Proline_Racemase"/>
    <property type="match status" value="1"/>
</dbReference>
<dbReference type="PANTHER" id="PTHR33442:SF1">
    <property type="entry name" value="TRANS-3-HYDROXY-L-PROLINE DEHYDRATASE"/>
    <property type="match status" value="1"/>
</dbReference>
<dbReference type="Proteomes" id="UP000528457">
    <property type="component" value="Unassembled WGS sequence"/>
</dbReference>
<gene>
    <name evidence="2" type="ORF">HNR48_000673</name>
</gene>
<dbReference type="GO" id="GO:0050346">
    <property type="term" value="F:trans-L-3-hydroxyproline dehydratase activity"/>
    <property type="evidence" value="ECO:0007669"/>
    <property type="project" value="UniProtKB-EC"/>
</dbReference>
<dbReference type="InParanoid" id="A0A7X0MUU7"/>
<dbReference type="PANTHER" id="PTHR33442">
    <property type="entry name" value="TRANS-3-HYDROXY-L-PROLINE DEHYDRATASE"/>
    <property type="match status" value="1"/>
</dbReference>
<comment type="similarity">
    <text evidence="1">Belongs to the proline racemase family.</text>
</comment>
<evidence type="ECO:0000313" key="2">
    <source>
        <dbReference type="EMBL" id="MBB6520395.1"/>
    </source>
</evidence>
<comment type="caution">
    <text evidence="2">The sequence shown here is derived from an EMBL/GenBank/DDBJ whole genome shotgun (WGS) entry which is preliminary data.</text>
</comment>
<dbReference type="AlphaFoldDB" id="A0A7X0MUU7"/>
<dbReference type="Pfam" id="PF05544">
    <property type="entry name" value="Pro_racemase"/>
    <property type="match status" value="1"/>
</dbReference>
<keyword evidence="3" id="KW-1185">Reference proteome</keyword>
<proteinExistence type="inferred from homology"/>
<keyword evidence="2" id="KW-0456">Lyase</keyword>
<dbReference type="Gene3D" id="3.10.310.10">
    <property type="entry name" value="Diaminopimelate Epimerase, Chain A, domain 1"/>
    <property type="match status" value="2"/>
</dbReference>
<dbReference type="EC" id="4.2.1.77" evidence="2"/>
<sequence>MSFKLSLQQEKIQKFQTLTTIDAHTEGEPLRIILDGYPEVQGDTILAKRRHLQSELDHLRQVLMYEPRGHADMYGALLTEPTTEGSDFGILFMHNEGYSSMCGHGIIAAVTMAAEYANLEVANGSKRTIGIDAPAGKITAYAERDDQGELGVSFDNVESFVEVCDCRVQVPGFGEVTYDIAYGGAYYAYVDADAIDVACSPDNAEQLIQLGRSIKHAVMADYPLKHPTEEDLGFLYGTIFTSRKTDEEHSHSRHVCIFADGEVDRSPTGTGVSARIALLHHRGEVSPGQRINIESIIGSAMQVEIAEELDFEGKAAVIPRVFGTAFITGVNQFLVDQDDPLKHGFLIR</sequence>